<comment type="caution">
    <text evidence="3">The sequence shown here is derived from an EMBL/GenBank/DDBJ whole genome shotgun (WGS) entry which is preliminary data.</text>
</comment>
<feature type="compositionally biased region" description="Polar residues" evidence="1">
    <location>
        <begin position="1026"/>
        <end position="1045"/>
    </location>
</feature>
<accession>A0A9N9LAJ3</accession>
<evidence type="ECO:0000256" key="1">
    <source>
        <dbReference type="SAM" id="MobiDB-lite"/>
    </source>
</evidence>
<keyword evidence="2" id="KW-0812">Transmembrane</keyword>
<proteinExistence type="predicted"/>
<evidence type="ECO:0000256" key="2">
    <source>
        <dbReference type="SAM" id="Phobius"/>
    </source>
</evidence>
<evidence type="ECO:0000313" key="3">
    <source>
        <dbReference type="EMBL" id="CAG8960675.1"/>
    </source>
</evidence>
<dbReference type="InterPro" id="IPR050829">
    <property type="entry name" value="CorA_MIT"/>
</dbReference>
<dbReference type="GO" id="GO:0015095">
    <property type="term" value="F:magnesium ion transmembrane transporter activity"/>
    <property type="evidence" value="ECO:0007669"/>
    <property type="project" value="TreeGrafter"/>
</dbReference>
<keyword evidence="2" id="KW-1133">Transmembrane helix</keyword>
<dbReference type="PANTHER" id="PTHR47685:SF1">
    <property type="entry name" value="MAGNESIUM TRANSPORT PROTEIN CORA"/>
    <property type="match status" value="1"/>
</dbReference>
<sequence>MITVSSTPCQMGAMHHHQDACTCISAYYLFIPSRPAFCLQQIPFLLPFIPYYIRISDLVDERATDILMEATEESGQAGHRIEGGESVANNGPNDTRNNASVEKPPDKTPNTISPRRLAMKVKSWGKDSRTASRVPFPISESAEEAFEPASEVQSSTDKNMDRRLSTSRKRRTDTRAVLRVLESIEQQLSKTEIDQKYKEYLIEHRRLLLGAATRRTQHQIQSVQAENLWQRLETIFNTFHSIENDLTAGQEDVGYRQHLFERGLLLDAIPPQYLQHLESIRKSILMSDPPSDPWIKEWSDRRLTESNYSKRYLMERWGGVTSGKIDKLMGDRADLVSFGKRASIMEFSNRRGVIFQGIPPIPPSRIKSRVSEVIKLDSLYTKQRAGLRWIHLPANNMSWVEDLMESLSRNLSGDDESGDPVLSDCVLNYKYWSGRQNAYSAFSKAPLDHQRTPHHARFMRPTCMGLPTHLGADDDDERTDMAFFMPYLHWETDVARLHTHYIINDVDTQLSNPNISNLTDEEIARLPCDVEEKLLRKYLHHPSPLHIRRTLDQSYYSTLPNTLFRDRDQVVSRYTRDEFETTMASPPVLMVDQCWLWVIGDTVVTCFPNSWAEDVIPNNIGDPLDLLEKIVQDLNERSKYENITTSQKLATIIIDHCASNVYDLGMESNKQSDKFHFLELFYRSIREMMAAQTELFDKFCNDSSRLQEVQLSMQSLREPNTPGVITGPELEELEKELHELQQQRAGSLFDITVEITKLREIMDIQDELHMIEDVLQQQIRAVLRLDDVLHFKSDNPAPDLLSKIENRRGMIAQLQADAQRPYEGLNDLLELKQKQANVSEARSGRQQAEQATLQATLQAKQAEATARQGTSIMLLPLSTLSSIFGLNAKELNDGNIAISVVFAYIFPLSLFIVIMAFLLVFHEGVRIFFTLYVTKSLQKIHTLSGFSKFFHPDRVSKWKEKLEEMRNEGAAPFGRSETQGSEIEDDDSSVAFSGDQKARRGGDWTAMWRSLSFRPRWRTHKDRRTSLVSSFATEPTQSRRSLIID</sequence>
<dbReference type="PANTHER" id="PTHR47685">
    <property type="entry name" value="MAGNESIUM TRANSPORT PROTEIN CORA"/>
    <property type="match status" value="1"/>
</dbReference>
<dbReference type="GO" id="GO:0015099">
    <property type="term" value="F:nickel cation transmembrane transporter activity"/>
    <property type="evidence" value="ECO:0007669"/>
    <property type="project" value="TreeGrafter"/>
</dbReference>
<dbReference type="Proteomes" id="UP000696280">
    <property type="component" value="Unassembled WGS sequence"/>
</dbReference>
<feature type="region of interest" description="Disordered" evidence="1">
    <location>
        <begin position="73"/>
        <end position="169"/>
    </location>
</feature>
<dbReference type="GO" id="GO:0015087">
    <property type="term" value="F:cobalt ion transmembrane transporter activity"/>
    <property type="evidence" value="ECO:0007669"/>
    <property type="project" value="TreeGrafter"/>
</dbReference>
<feature type="compositionally biased region" description="Polar residues" evidence="1">
    <location>
        <begin position="87"/>
        <end position="100"/>
    </location>
</feature>
<feature type="region of interest" description="Disordered" evidence="1">
    <location>
        <begin position="1021"/>
        <end position="1045"/>
    </location>
</feature>
<keyword evidence="2" id="KW-0472">Membrane</keyword>
<evidence type="ECO:0000313" key="4">
    <source>
        <dbReference type="Proteomes" id="UP000696280"/>
    </source>
</evidence>
<reference evidence="3" key="1">
    <citation type="submission" date="2021-07" db="EMBL/GenBank/DDBJ databases">
        <authorList>
            <person name="Durling M."/>
        </authorList>
    </citation>
    <scope>NUCLEOTIDE SEQUENCE</scope>
</reference>
<gene>
    <name evidence="3" type="ORF">HYFRA_00013443</name>
</gene>
<protein>
    <submittedName>
        <fullName evidence="3">Uncharacterized protein</fullName>
    </submittedName>
</protein>
<dbReference type="OrthoDB" id="3557741at2759"/>
<feature type="region of interest" description="Disordered" evidence="1">
    <location>
        <begin position="969"/>
        <end position="1002"/>
    </location>
</feature>
<organism evidence="3 4">
    <name type="scientific">Hymenoscyphus fraxineus</name>
    <dbReference type="NCBI Taxonomy" id="746836"/>
    <lineage>
        <taxon>Eukaryota</taxon>
        <taxon>Fungi</taxon>
        <taxon>Dikarya</taxon>
        <taxon>Ascomycota</taxon>
        <taxon>Pezizomycotina</taxon>
        <taxon>Leotiomycetes</taxon>
        <taxon>Helotiales</taxon>
        <taxon>Helotiaceae</taxon>
        <taxon>Hymenoscyphus</taxon>
    </lineage>
</organism>
<keyword evidence="4" id="KW-1185">Reference proteome</keyword>
<feature type="transmembrane region" description="Helical" evidence="2">
    <location>
        <begin position="896"/>
        <end position="921"/>
    </location>
</feature>
<dbReference type="AlphaFoldDB" id="A0A9N9LAJ3"/>
<dbReference type="EMBL" id="CAJVRL010000102">
    <property type="protein sequence ID" value="CAG8960675.1"/>
    <property type="molecule type" value="Genomic_DNA"/>
</dbReference>
<name>A0A9N9LAJ3_9HELO</name>